<dbReference type="InterPro" id="IPR007899">
    <property type="entry name" value="CHAD_dom"/>
</dbReference>
<dbReference type="Gene3D" id="1.40.20.10">
    <property type="entry name" value="CHAD domain"/>
    <property type="match status" value="1"/>
</dbReference>
<proteinExistence type="predicted"/>
<dbReference type="Proteomes" id="UP000254060">
    <property type="component" value="Unassembled WGS sequence"/>
</dbReference>
<dbReference type="OrthoDB" id="2958798at2"/>
<protein>
    <submittedName>
        <fullName evidence="2">Uncharacterized conserved protein</fullName>
    </submittedName>
</protein>
<reference evidence="2 3" key="1">
    <citation type="submission" date="2018-06" db="EMBL/GenBank/DDBJ databases">
        <authorList>
            <consortium name="Pathogen Informatics"/>
            <person name="Doyle S."/>
        </authorList>
    </citation>
    <scope>NUCLEOTIDE SEQUENCE [LARGE SCALE GENOMIC DNA]</scope>
    <source>
        <strain evidence="2 3">NCTC13163</strain>
    </source>
</reference>
<dbReference type="PANTHER" id="PTHR39339">
    <property type="entry name" value="SLR1444 PROTEIN"/>
    <property type="match status" value="1"/>
</dbReference>
<dbReference type="RefSeq" id="WP_029336050.1">
    <property type="nucleotide sequence ID" value="NZ_UGGP01000001.1"/>
</dbReference>
<dbReference type="Pfam" id="PF05235">
    <property type="entry name" value="CHAD"/>
    <property type="match status" value="1"/>
</dbReference>
<name>A0A377FXX4_9BACL</name>
<organism evidence="2 3">
    <name type="scientific">Exiguobacterium aurantiacum</name>
    <dbReference type="NCBI Taxonomy" id="33987"/>
    <lineage>
        <taxon>Bacteria</taxon>
        <taxon>Bacillati</taxon>
        <taxon>Bacillota</taxon>
        <taxon>Bacilli</taxon>
        <taxon>Bacillales</taxon>
        <taxon>Bacillales Family XII. Incertae Sedis</taxon>
        <taxon>Exiguobacterium</taxon>
    </lineage>
</organism>
<accession>A0A377FXX4</accession>
<evidence type="ECO:0000313" key="2">
    <source>
        <dbReference type="EMBL" id="STO09153.1"/>
    </source>
</evidence>
<gene>
    <name evidence="2" type="ORF">NCTC13163_02554</name>
</gene>
<feature type="domain" description="CHAD" evidence="1">
    <location>
        <begin position="1"/>
        <end position="257"/>
    </location>
</feature>
<dbReference type="EMBL" id="UGGP01000001">
    <property type="protein sequence ID" value="STO09153.1"/>
    <property type="molecule type" value="Genomic_DNA"/>
</dbReference>
<dbReference type="PROSITE" id="PS51708">
    <property type="entry name" value="CHAD"/>
    <property type="match status" value="1"/>
</dbReference>
<dbReference type="InterPro" id="IPR038186">
    <property type="entry name" value="CHAD_dom_sf"/>
</dbReference>
<sequence length="257" mass="30197">MNQRNAEKLKYELLETWNTFNHYITEALTFQNSEDVHQARVHLRKLLTFMQLYETKPSTYRQLKQLMEALGTVRDGDVLIEAFEVDNELDEAFLAYMEQKRAVARTVLATRVSEKMTPSLDQQVRRFLGGQLLRAFNKRDAAAFIDKAKSERKRRIDTHKEASHMADRLETLHKIRLAVKRERYLHEYLLNYEEAASKDHVHKLKRLQTELGNMNDHHQLLLRWTDFSPPDELKSAYASKLRQLETELDEAVAAVSL</sequence>
<evidence type="ECO:0000313" key="3">
    <source>
        <dbReference type="Proteomes" id="UP000254060"/>
    </source>
</evidence>
<evidence type="ECO:0000259" key="1">
    <source>
        <dbReference type="PROSITE" id="PS51708"/>
    </source>
</evidence>
<dbReference type="AlphaFoldDB" id="A0A377FXX4"/>
<dbReference type="SMART" id="SM00880">
    <property type="entry name" value="CHAD"/>
    <property type="match status" value="1"/>
</dbReference>
<dbReference type="STRING" id="1397694.GCA_000702585_03038"/>
<dbReference type="PANTHER" id="PTHR39339:SF1">
    <property type="entry name" value="CHAD DOMAIN-CONTAINING PROTEIN"/>
    <property type="match status" value="1"/>
</dbReference>